<dbReference type="AlphaFoldDB" id="A0A1D1VHE5"/>
<dbReference type="Proteomes" id="UP000186922">
    <property type="component" value="Unassembled WGS sequence"/>
</dbReference>
<reference evidence="6 7" key="1">
    <citation type="journal article" date="2016" name="Nat. Commun.">
        <title>Extremotolerant tardigrade genome and improved radiotolerance of human cultured cells by tardigrade-unique protein.</title>
        <authorList>
            <person name="Hashimoto T."/>
            <person name="Horikawa D.D."/>
            <person name="Saito Y."/>
            <person name="Kuwahara H."/>
            <person name="Kozuka-Hata H."/>
            <person name="Shin-I T."/>
            <person name="Minakuchi Y."/>
            <person name="Ohishi K."/>
            <person name="Motoyama A."/>
            <person name="Aizu T."/>
            <person name="Enomoto A."/>
            <person name="Kondo K."/>
            <person name="Tanaka S."/>
            <person name="Hara Y."/>
            <person name="Koshikawa S."/>
            <person name="Sagara H."/>
            <person name="Miura T."/>
            <person name="Yokobori S."/>
            <person name="Miyagawa K."/>
            <person name="Suzuki Y."/>
            <person name="Kubo T."/>
            <person name="Oyama M."/>
            <person name="Kohara Y."/>
            <person name="Fujiyama A."/>
            <person name="Arakawa K."/>
            <person name="Katayama T."/>
            <person name="Toyoda A."/>
            <person name="Kunieda T."/>
        </authorList>
    </citation>
    <scope>NUCLEOTIDE SEQUENCE [LARGE SCALE GENOMIC DNA]</scope>
    <source>
        <strain evidence="6 7">YOKOZUNA-1</strain>
    </source>
</reference>
<comment type="subcellular location">
    <subcellularLocation>
        <location evidence="1">Membrane</location>
        <topology evidence="1">Peripheral membrane protein</topology>
    </subcellularLocation>
</comment>
<evidence type="ECO:0000313" key="7">
    <source>
        <dbReference type="Proteomes" id="UP000186922"/>
    </source>
</evidence>
<protein>
    <submittedName>
        <fullName evidence="6">Uncharacterized protein</fullName>
    </submittedName>
</protein>
<evidence type="ECO:0000256" key="5">
    <source>
        <dbReference type="SAM" id="MobiDB-lite"/>
    </source>
</evidence>
<evidence type="ECO:0000256" key="1">
    <source>
        <dbReference type="ARBA" id="ARBA00004170"/>
    </source>
</evidence>
<name>A0A1D1VHE5_RAMVA</name>
<dbReference type="EMBL" id="BDGG01000004">
    <property type="protein sequence ID" value="GAU98323.1"/>
    <property type="molecule type" value="Genomic_DNA"/>
</dbReference>
<keyword evidence="7" id="KW-1185">Reference proteome</keyword>
<dbReference type="OrthoDB" id="10068192at2759"/>
<accession>A0A1D1VHE5</accession>
<evidence type="ECO:0000256" key="4">
    <source>
        <dbReference type="SAM" id="Coils"/>
    </source>
</evidence>
<evidence type="ECO:0000256" key="2">
    <source>
        <dbReference type="ARBA" id="ARBA00022553"/>
    </source>
</evidence>
<dbReference type="STRING" id="947166.A0A1D1VHE5"/>
<keyword evidence="2" id="KW-0597">Phosphoprotein</keyword>
<evidence type="ECO:0000313" key="6">
    <source>
        <dbReference type="EMBL" id="GAU98323.1"/>
    </source>
</evidence>
<evidence type="ECO:0000256" key="3">
    <source>
        <dbReference type="ARBA" id="ARBA00023136"/>
    </source>
</evidence>
<dbReference type="InterPro" id="IPR043441">
    <property type="entry name" value="Tjap1/BEGAIN"/>
</dbReference>
<keyword evidence="3" id="KW-0472">Membrane</keyword>
<gene>
    <name evidence="6" type="primary">RvY_09484-1</name>
    <name evidence="6" type="synonym">RvY_09484.1</name>
    <name evidence="6" type="ORF">RvY_09484</name>
</gene>
<dbReference type="PANTHER" id="PTHR28664:SF4">
    <property type="entry name" value="TIGHT JUNCTION-ASSOCIATED PROTEIN 1"/>
    <property type="match status" value="1"/>
</dbReference>
<comment type="caution">
    <text evidence="6">The sequence shown here is derived from an EMBL/GenBank/DDBJ whole genome shotgun (WGS) entry which is preliminary data.</text>
</comment>
<dbReference type="GO" id="GO:0016020">
    <property type="term" value="C:membrane"/>
    <property type="evidence" value="ECO:0007669"/>
    <property type="project" value="UniProtKB-SubCell"/>
</dbReference>
<dbReference type="PANTHER" id="PTHR28664">
    <property type="entry name" value="TIGHT JUNCTION-ASSOCIATED PROTEIN 1"/>
    <property type="match status" value="1"/>
</dbReference>
<keyword evidence="4" id="KW-0175">Coiled coil</keyword>
<feature type="coiled-coil region" evidence="4">
    <location>
        <begin position="35"/>
        <end position="101"/>
    </location>
</feature>
<feature type="region of interest" description="Disordered" evidence="5">
    <location>
        <begin position="126"/>
        <end position="161"/>
    </location>
</feature>
<organism evidence="6 7">
    <name type="scientific">Ramazzottius varieornatus</name>
    <name type="common">Water bear</name>
    <name type="synonym">Tardigrade</name>
    <dbReference type="NCBI Taxonomy" id="947166"/>
    <lineage>
        <taxon>Eukaryota</taxon>
        <taxon>Metazoa</taxon>
        <taxon>Ecdysozoa</taxon>
        <taxon>Tardigrada</taxon>
        <taxon>Eutardigrada</taxon>
        <taxon>Parachela</taxon>
        <taxon>Hypsibioidea</taxon>
        <taxon>Ramazzottiidae</taxon>
        <taxon>Ramazzottius</taxon>
    </lineage>
</organism>
<proteinExistence type="predicted"/>
<sequence>MDVLEVISTPRSYSSADARTIESEQLGNELLLEKYNRLLESHHKLLRVNQNLEDKLIKVVTTCEEQKTKMKEELDSLRERLSAQESRTRQLESENVKYRDDCLLAIQLLQCNPSAFLDRKYHDLPPPVQELLSPRRPLRNENGPGRESDERTSTQYEEGSSSFESEIQIFPSFFPPTAVMVPKTNRKNFSGENRPPEGSEVHVTAESVAKVIGSKFQQESCNLFQTNCDIRARPSIQTFNTSNVGRIFDV</sequence>